<dbReference type="InterPro" id="IPR001412">
    <property type="entry name" value="aa-tRNA-synth_I_CS"/>
</dbReference>
<accession>A0A8U0HWJ3</accession>
<keyword evidence="3 9" id="KW-0436">Ligase</keyword>
<evidence type="ECO:0000313" key="11">
    <source>
        <dbReference type="EMBL" id="UPV75450.1"/>
    </source>
</evidence>
<protein>
    <recommendedName>
        <fullName evidence="2 8">Tryptophan--tRNA ligase</fullName>
        <ecNumber evidence="2 8">6.1.1.2</ecNumber>
    </recommendedName>
</protein>
<dbReference type="PANTHER" id="PTHR10055">
    <property type="entry name" value="TRYPTOPHANYL-TRNA SYNTHETASE"/>
    <property type="match status" value="1"/>
</dbReference>
<dbReference type="Gene3D" id="1.10.240.10">
    <property type="entry name" value="Tyrosyl-Transfer RNA Synthetase"/>
    <property type="match status" value="1"/>
</dbReference>
<dbReference type="InterPro" id="IPR002306">
    <property type="entry name" value="Trp-tRNA-ligase"/>
</dbReference>
<dbReference type="KEGG" id="halx:M0R89_05120"/>
<evidence type="ECO:0000256" key="5">
    <source>
        <dbReference type="ARBA" id="ARBA00022840"/>
    </source>
</evidence>
<feature type="region of interest" description="Disordered" evidence="10">
    <location>
        <begin position="1"/>
        <end position="23"/>
    </location>
</feature>
<dbReference type="EMBL" id="CP096659">
    <property type="protein sequence ID" value="UPV75450.1"/>
    <property type="molecule type" value="Genomic_DNA"/>
</dbReference>
<dbReference type="Gene3D" id="3.40.50.620">
    <property type="entry name" value="HUPs"/>
    <property type="match status" value="1"/>
</dbReference>
<feature type="compositionally biased region" description="Acidic residues" evidence="10">
    <location>
        <begin position="1"/>
        <end position="11"/>
    </location>
</feature>
<evidence type="ECO:0000256" key="2">
    <source>
        <dbReference type="ARBA" id="ARBA00013161"/>
    </source>
</evidence>
<evidence type="ECO:0000256" key="7">
    <source>
        <dbReference type="ARBA" id="ARBA00023146"/>
    </source>
</evidence>
<dbReference type="Pfam" id="PF00579">
    <property type="entry name" value="tRNA-synt_1b"/>
    <property type="match status" value="1"/>
</dbReference>
<evidence type="ECO:0000256" key="1">
    <source>
        <dbReference type="ARBA" id="ARBA00005594"/>
    </source>
</evidence>
<dbReference type="InterPro" id="IPR014729">
    <property type="entry name" value="Rossmann-like_a/b/a_fold"/>
</dbReference>
<evidence type="ECO:0000256" key="10">
    <source>
        <dbReference type="SAM" id="MobiDB-lite"/>
    </source>
</evidence>
<evidence type="ECO:0000256" key="8">
    <source>
        <dbReference type="NCBIfam" id="TIGR00233"/>
    </source>
</evidence>
<name>A0A8U0HWJ3_9EURY</name>
<sequence length="421" mass="46564">MAEDTTTDDTATENAATDDATRDAEFTVTPDTVEGDVDYRELLERFGADELTDEQVARFPDPHPMVRRKVFYAGRDVDRFLDAVERGSAGNSTQVDEAAESGETVSLVTGVGPSGPMHVGHAMHFYHAKHLQERTGAHVYVPVSDDEKYFGKDLSLAEVGEYARENLRDLLAVGFDPERTRIVVDTADADVIYPLAAQFAKHVTQSTMEATYGRPDNVGASFYPAVQIAHLLLPQLVHGRHASLVPIAADQDPHVRLARDVAGKERFDVDKPAALLSKFLPTLDGPGKMSSSDSAPAIYLTDDRETVEEKVQTHAYSGGRSSLDAHREHGGAPEVDVAYQLLAFFFEEDDATLDRLAREYRAGDLLSGELKAYAAEKIGDLLEGHRERRERIDDLEAEFEKYRLTDDERERALPEGVGRFD</sequence>
<dbReference type="PRINTS" id="PR01039">
    <property type="entry name" value="TRNASYNTHTRP"/>
</dbReference>
<dbReference type="PROSITE" id="PS00178">
    <property type="entry name" value="AA_TRNA_LIGASE_I"/>
    <property type="match status" value="1"/>
</dbReference>
<dbReference type="NCBIfam" id="NF008927">
    <property type="entry name" value="PRK12285.1-4"/>
    <property type="match status" value="1"/>
</dbReference>
<dbReference type="GeneID" id="72184557"/>
<keyword evidence="12" id="KW-1185">Reference proteome</keyword>
<dbReference type="AlphaFoldDB" id="A0A8U0HWJ3"/>
<organism evidence="11 12">
    <name type="scientific">Halorussus limi</name>
    <dbReference type="NCBI Taxonomy" id="2938695"/>
    <lineage>
        <taxon>Archaea</taxon>
        <taxon>Methanobacteriati</taxon>
        <taxon>Methanobacteriota</taxon>
        <taxon>Stenosarchaea group</taxon>
        <taxon>Halobacteria</taxon>
        <taxon>Halobacteriales</taxon>
        <taxon>Haladaptataceae</taxon>
        <taxon>Halorussus</taxon>
    </lineage>
</organism>
<dbReference type="EC" id="6.1.1.2" evidence="2 8"/>
<keyword evidence="5 9" id="KW-0067">ATP-binding</keyword>
<proteinExistence type="inferred from homology"/>
<keyword evidence="4 9" id="KW-0547">Nucleotide-binding</keyword>
<dbReference type="InterPro" id="IPR002305">
    <property type="entry name" value="aa-tRNA-synth_Ic"/>
</dbReference>
<dbReference type="GO" id="GO:0005737">
    <property type="term" value="C:cytoplasm"/>
    <property type="evidence" value="ECO:0007669"/>
    <property type="project" value="UniProtKB-UniRule"/>
</dbReference>
<keyword evidence="7 9" id="KW-0030">Aminoacyl-tRNA synthetase</keyword>
<evidence type="ECO:0000256" key="6">
    <source>
        <dbReference type="ARBA" id="ARBA00022917"/>
    </source>
</evidence>
<comment type="similarity">
    <text evidence="1 9">Belongs to the class-I aminoacyl-tRNA synthetase family.</text>
</comment>
<dbReference type="PANTHER" id="PTHR10055:SF1">
    <property type="entry name" value="TRYPTOPHAN--TRNA LIGASE, CYTOPLASMIC"/>
    <property type="match status" value="1"/>
</dbReference>
<evidence type="ECO:0000313" key="12">
    <source>
        <dbReference type="Proteomes" id="UP000830729"/>
    </source>
</evidence>
<dbReference type="Proteomes" id="UP000830729">
    <property type="component" value="Chromosome"/>
</dbReference>
<gene>
    <name evidence="11" type="ORF">M0R89_05120</name>
</gene>
<dbReference type="GO" id="GO:0006436">
    <property type="term" value="P:tryptophanyl-tRNA aminoacylation"/>
    <property type="evidence" value="ECO:0007669"/>
    <property type="project" value="UniProtKB-UniRule"/>
</dbReference>
<reference evidence="11 12" key="1">
    <citation type="submission" date="2022-04" db="EMBL/GenBank/DDBJ databases">
        <title>Diverse halophilic archaea isolated from saline environments.</title>
        <authorList>
            <person name="Cui H.-L."/>
        </authorList>
    </citation>
    <scope>NUCLEOTIDE SEQUENCE [LARGE SCALE GENOMIC DNA]</scope>
    <source>
        <strain evidence="11 12">XZYJT49</strain>
    </source>
</reference>
<keyword evidence="6 9" id="KW-0648">Protein biosynthesis</keyword>
<dbReference type="SUPFAM" id="SSF52374">
    <property type="entry name" value="Nucleotidylyl transferase"/>
    <property type="match status" value="1"/>
</dbReference>
<evidence type="ECO:0000256" key="3">
    <source>
        <dbReference type="ARBA" id="ARBA00022598"/>
    </source>
</evidence>
<dbReference type="GO" id="GO:0005524">
    <property type="term" value="F:ATP binding"/>
    <property type="evidence" value="ECO:0007669"/>
    <property type="project" value="UniProtKB-KW"/>
</dbReference>
<dbReference type="GO" id="GO:0004830">
    <property type="term" value="F:tryptophan-tRNA ligase activity"/>
    <property type="evidence" value="ECO:0007669"/>
    <property type="project" value="UniProtKB-UniRule"/>
</dbReference>
<evidence type="ECO:0000256" key="9">
    <source>
        <dbReference type="RuleBase" id="RU363036"/>
    </source>
</evidence>
<dbReference type="RefSeq" id="WP_248651490.1">
    <property type="nucleotide sequence ID" value="NZ_CP096659.1"/>
</dbReference>
<dbReference type="NCBIfam" id="TIGR00233">
    <property type="entry name" value="trpS"/>
    <property type="match status" value="1"/>
</dbReference>
<evidence type="ECO:0000256" key="4">
    <source>
        <dbReference type="ARBA" id="ARBA00022741"/>
    </source>
</evidence>